<dbReference type="AlphaFoldDB" id="A0A915JZT6"/>
<accession>A0A915JZT6</accession>
<evidence type="ECO:0000313" key="2">
    <source>
        <dbReference type="WBParaSite" id="nRc.2.0.1.t32031-RA"/>
    </source>
</evidence>
<protein>
    <submittedName>
        <fullName evidence="2">Uncharacterized protein</fullName>
    </submittedName>
</protein>
<reference evidence="2" key="1">
    <citation type="submission" date="2022-11" db="UniProtKB">
        <authorList>
            <consortium name="WormBaseParasite"/>
        </authorList>
    </citation>
    <scope>IDENTIFICATION</scope>
</reference>
<dbReference type="Proteomes" id="UP000887565">
    <property type="component" value="Unplaced"/>
</dbReference>
<keyword evidence="1" id="KW-1185">Reference proteome</keyword>
<evidence type="ECO:0000313" key="1">
    <source>
        <dbReference type="Proteomes" id="UP000887565"/>
    </source>
</evidence>
<name>A0A915JZT6_ROMCU</name>
<proteinExistence type="predicted"/>
<dbReference type="WBParaSite" id="nRc.2.0.1.t32031-RA">
    <property type="protein sequence ID" value="nRc.2.0.1.t32031-RA"/>
    <property type="gene ID" value="nRc.2.0.1.g32031"/>
</dbReference>
<sequence length="103" mass="11116">MKFNSDLQDIDFYAVFGVKINPRPKIIRAISKFLGAQAPKMAKKARSADTLIAVVESTLSHFCRSLSSTPFCERDVGPFSNGVEGTLDDVAVGALCCWSGSDV</sequence>
<organism evidence="1 2">
    <name type="scientific">Romanomermis culicivorax</name>
    <name type="common">Nematode worm</name>
    <dbReference type="NCBI Taxonomy" id="13658"/>
    <lineage>
        <taxon>Eukaryota</taxon>
        <taxon>Metazoa</taxon>
        <taxon>Ecdysozoa</taxon>
        <taxon>Nematoda</taxon>
        <taxon>Enoplea</taxon>
        <taxon>Dorylaimia</taxon>
        <taxon>Mermithida</taxon>
        <taxon>Mermithoidea</taxon>
        <taxon>Mermithidae</taxon>
        <taxon>Romanomermis</taxon>
    </lineage>
</organism>